<reference evidence="7" key="3">
    <citation type="submission" date="2020-03" db="EMBL/GenBank/DDBJ databases">
        <title>Sequencing and Assembly of Multiple Reported Metal-Biooxidizing Members of the Extremely Thermoacidophilic Archaeal Family Sulfolobaceae.</title>
        <authorList>
            <person name="Counts J.A."/>
            <person name="Kelly R.M."/>
        </authorList>
    </citation>
    <scope>NUCLEOTIDE SEQUENCE [LARGE SCALE GENOMIC DNA]</scope>
    <source>
        <strain evidence="7">HO1-1</strain>
    </source>
</reference>
<dbReference type="Proteomes" id="UP000247586">
    <property type="component" value="Chromosome"/>
</dbReference>
<evidence type="ECO:0000256" key="4">
    <source>
        <dbReference type="ARBA" id="ARBA00015601"/>
    </source>
</evidence>
<dbReference type="AlphaFoldDB" id="A0A2U9IR23"/>
<reference evidence="7" key="2">
    <citation type="submission" date="2020-03" db="EMBL/GenBank/DDBJ databases">
        <title>Complete Genome Sequences of Extremely Thermoacidophilic, Metal-Mobilizing Type-Strain Members of the Archaeal Family Sulfolobaceae: Acidianus brierleyi DSM-1651T, Acidianus sulfidivorans DSM-18786T, Metallosphaera hakonensis DSM-7519T, and Metallosphaera prunae DSM-10039T.</title>
        <authorList>
            <person name="Counts J.A."/>
            <person name="Kelly R.M."/>
        </authorList>
    </citation>
    <scope>NUCLEOTIDE SEQUENCE [LARGE SCALE GENOMIC DNA]</scope>
    <source>
        <strain evidence="7">HO1-1</strain>
    </source>
</reference>
<dbReference type="GeneID" id="36833772"/>
<dbReference type="PANTHER" id="PTHR23300">
    <property type="entry name" value="METHANETHIOL OXIDASE"/>
    <property type="match status" value="1"/>
</dbReference>
<comment type="catalytic activity">
    <reaction evidence="5">
        <text>methanethiol + O2 + H2O = hydrogen sulfide + formaldehyde + H2O2 + H(+)</text>
        <dbReference type="Rhea" id="RHEA:11812"/>
        <dbReference type="ChEBI" id="CHEBI:15377"/>
        <dbReference type="ChEBI" id="CHEBI:15378"/>
        <dbReference type="ChEBI" id="CHEBI:15379"/>
        <dbReference type="ChEBI" id="CHEBI:16007"/>
        <dbReference type="ChEBI" id="CHEBI:16240"/>
        <dbReference type="ChEBI" id="CHEBI:16842"/>
        <dbReference type="ChEBI" id="CHEBI:29919"/>
        <dbReference type="EC" id="1.8.3.4"/>
    </reaction>
</comment>
<dbReference type="InterPro" id="IPR008826">
    <property type="entry name" value="Se-bd"/>
</dbReference>
<dbReference type="KEGG" id="mhk:DFR87_00480"/>
<evidence type="ECO:0000256" key="2">
    <source>
        <dbReference type="ARBA" id="ARBA00005606"/>
    </source>
</evidence>
<dbReference type="STRING" id="1293036.GCA_001315825_01767"/>
<dbReference type="GO" id="GO:0008430">
    <property type="term" value="F:selenium binding"/>
    <property type="evidence" value="ECO:0007669"/>
    <property type="project" value="InterPro"/>
</dbReference>
<dbReference type="SUPFAM" id="SSF75011">
    <property type="entry name" value="3-carboxy-cis,cis-mucoante lactonizing enzyme"/>
    <property type="match status" value="1"/>
</dbReference>
<dbReference type="GO" id="GO:0018549">
    <property type="term" value="F:methanethiol oxidase activity"/>
    <property type="evidence" value="ECO:0007669"/>
    <property type="project" value="UniProtKB-EC"/>
</dbReference>
<evidence type="ECO:0000313" key="7">
    <source>
        <dbReference type="Proteomes" id="UP000247586"/>
    </source>
</evidence>
<dbReference type="EMBL" id="CP029287">
    <property type="protein sequence ID" value="AWR98436.1"/>
    <property type="molecule type" value="Genomic_DNA"/>
</dbReference>
<dbReference type="RefSeq" id="WP_054836773.1">
    <property type="nucleotide sequence ID" value="NZ_BBBA01000010.1"/>
</dbReference>
<dbReference type="EC" id="1.8.3.4" evidence="3"/>
<comment type="similarity">
    <text evidence="2">Belongs to the selenium-binding protein family.</text>
</comment>
<sequence>MFRTDPTFYPSSRAAMKAPREDLAYVACLYEGTGLNRPDFIAAVDVNPLSPTYARIVGRVDLPSTGDELHHFGWNACSSSLCPNGKPNLERRFLIVPGLRSSRIYLLDTKLDPRNPRLSKTIEPEEVVEKTGYSRLHTVHCGPDGIYISALGNREGEGPGGILMLDHFSFEVLGKWEIHRGDQFLAYDFWWNLPNEVMVTSEWAVPNVIEGGLRLEHLKEKYGNKIHFWDLGKRKKISSVTLGDENRMALELRPLHDPTRLMGFVNVVVSLKDLSSSIWLWFHEDGKWDAREVINIPPEPSDGGLPDILKPFKVVPPLVTDIDLSLDDRFLYVSLWGIGEVRQYDVSDPFRPRLTGQIKAGGILHRADHPKGKLTGAPQMLEVSRDGRRVYVTNSLYSSWDNQFYPEGVRGWMLKLDANPEGGLSLDKEFLVDFGEARSHQVRLRGGDASSDSYCYP</sequence>
<organism evidence="6 7">
    <name type="scientific">Metallosphaera hakonensis JCM 8857 = DSM 7519</name>
    <dbReference type="NCBI Taxonomy" id="1293036"/>
    <lineage>
        <taxon>Archaea</taxon>
        <taxon>Thermoproteota</taxon>
        <taxon>Thermoprotei</taxon>
        <taxon>Sulfolobales</taxon>
        <taxon>Sulfolobaceae</taxon>
        <taxon>Metallosphaera</taxon>
    </lineage>
</organism>
<evidence type="ECO:0000256" key="3">
    <source>
        <dbReference type="ARBA" id="ARBA00012510"/>
    </source>
</evidence>
<dbReference type="OrthoDB" id="32898at2157"/>
<comment type="pathway">
    <text evidence="1">Organosulfur degradation.</text>
</comment>
<evidence type="ECO:0000313" key="6">
    <source>
        <dbReference type="EMBL" id="AWR98436.1"/>
    </source>
</evidence>
<keyword evidence="7" id="KW-1185">Reference proteome</keyword>
<dbReference type="Gene3D" id="2.130.10.10">
    <property type="entry name" value="YVTN repeat-like/Quinoprotein amine dehydrogenase"/>
    <property type="match status" value="1"/>
</dbReference>
<accession>A0A2U9IR23</accession>
<dbReference type="PANTHER" id="PTHR23300:SF0">
    <property type="entry name" value="METHANETHIOL OXIDASE"/>
    <property type="match status" value="1"/>
</dbReference>
<protein>
    <recommendedName>
        <fullName evidence="4">Methanethiol oxidase</fullName>
        <ecNumber evidence="3">1.8.3.4</ecNumber>
    </recommendedName>
</protein>
<gene>
    <name evidence="6" type="ORF">DFR87_00480</name>
</gene>
<dbReference type="Pfam" id="PF05694">
    <property type="entry name" value="SBP56"/>
    <property type="match status" value="1"/>
</dbReference>
<evidence type="ECO:0000256" key="1">
    <source>
        <dbReference type="ARBA" id="ARBA00005177"/>
    </source>
</evidence>
<name>A0A2U9IR23_9CREN</name>
<reference evidence="6 7" key="1">
    <citation type="submission" date="2018-05" db="EMBL/GenBank/DDBJ databases">
        <title>Complete Genome Sequences of Extremely Thermoacidophilic, Metal-Mobilizing Type-Strain Members of the Archaeal Family Sulfolobaceae: Acidianus brierleyi DSM-1651T, Acidianus sulfidivorans DSM-18786T, Metallosphaera hakonensis DSM-7519T, and Metallosphaera prunae DSM-10039T.</title>
        <authorList>
            <person name="Counts J.A."/>
            <person name="Kelly R.M."/>
        </authorList>
    </citation>
    <scope>NUCLEOTIDE SEQUENCE [LARGE SCALE GENOMIC DNA]</scope>
    <source>
        <strain evidence="6 7">HO1-1</strain>
    </source>
</reference>
<dbReference type="InterPro" id="IPR015943">
    <property type="entry name" value="WD40/YVTN_repeat-like_dom_sf"/>
</dbReference>
<proteinExistence type="inferred from homology"/>
<evidence type="ECO:0000256" key="5">
    <source>
        <dbReference type="ARBA" id="ARBA00047539"/>
    </source>
</evidence>